<dbReference type="EMBL" id="JAVIJP010000100">
    <property type="protein sequence ID" value="KAL3615269.1"/>
    <property type="molecule type" value="Genomic_DNA"/>
</dbReference>
<dbReference type="AlphaFoldDB" id="A0ABD3BDD1"/>
<accession>A0ABD3BDD1</accession>
<proteinExistence type="predicted"/>
<dbReference type="PANTHER" id="PTHR33974:SF2">
    <property type="entry name" value="VASCULAR-RELATED UNKNOWN PROTEIN 1"/>
    <property type="match status" value="1"/>
</dbReference>
<feature type="compositionally biased region" description="Basic and acidic residues" evidence="1">
    <location>
        <begin position="10"/>
        <end position="21"/>
    </location>
</feature>
<evidence type="ECO:0000313" key="3">
    <source>
        <dbReference type="Proteomes" id="UP001632038"/>
    </source>
</evidence>
<feature type="region of interest" description="Disordered" evidence="1">
    <location>
        <begin position="1"/>
        <end position="33"/>
    </location>
</feature>
<feature type="compositionally biased region" description="Acidic residues" evidence="1">
    <location>
        <begin position="22"/>
        <end position="31"/>
    </location>
</feature>
<name>A0ABD3BDD1_9LAMI</name>
<evidence type="ECO:0000313" key="2">
    <source>
        <dbReference type="EMBL" id="KAL3615269.1"/>
    </source>
</evidence>
<protein>
    <submittedName>
        <fullName evidence="2">Uncharacterized protein</fullName>
    </submittedName>
</protein>
<reference evidence="3" key="1">
    <citation type="journal article" date="2024" name="IScience">
        <title>Strigolactones Initiate the Formation of Haustorium-like Structures in Castilleja.</title>
        <authorList>
            <person name="Buerger M."/>
            <person name="Peterson D."/>
            <person name="Chory J."/>
        </authorList>
    </citation>
    <scope>NUCLEOTIDE SEQUENCE [LARGE SCALE GENOMIC DNA]</scope>
</reference>
<organism evidence="2 3">
    <name type="scientific">Castilleja foliolosa</name>
    <dbReference type="NCBI Taxonomy" id="1961234"/>
    <lineage>
        <taxon>Eukaryota</taxon>
        <taxon>Viridiplantae</taxon>
        <taxon>Streptophyta</taxon>
        <taxon>Embryophyta</taxon>
        <taxon>Tracheophyta</taxon>
        <taxon>Spermatophyta</taxon>
        <taxon>Magnoliopsida</taxon>
        <taxon>eudicotyledons</taxon>
        <taxon>Gunneridae</taxon>
        <taxon>Pentapetalae</taxon>
        <taxon>asterids</taxon>
        <taxon>lamiids</taxon>
        <taxon>Lamiales</taxon>
        <taxon>Orobanchaceae</taxon>
        <taxon>Pedicularideae</taxon>
        <taxon>Castillejinae</taxon>
        <taxon>Castilleja</taxon>
    </lineage>
</organism>
<comment type="caution">
    <text evidence="2">The sequence shown here is derived from an EMBL/GenBank/DDBJ whole genome shotgun (WGS) entry which is preliminary data.</text>
</comment>
<dbReference type="Proteomes" id="UP001632038">
    <property type="component" value="Unassembled WGS sequence"/>
</dbReference>
<keyword evidence="3" id="KW-1185">Reference proteome</keyword>
<dbReference type="PANTHER" id="PTHR33974">
    <property type="entry name" value="VASCULAR-RELATED UNKNOWN PROTEIN 1-RELATED"/>
    <property type="match status" value="1"/>
</dbReference>
<gene>
    <name evidence="2" type="ORF">CASFOL_040930</name>
</gene>
<sequence length="175" mass="19383">MDGPMNSSVRNKDNTNIHVTEEDNDGDDVSEESGWTAILEDFSNGSFISSPSLVSDAAWYGPDNNIGHVKRLSFKNLKRTNNNNNHLKYSRDDVDLEDTASSPVNSPKISTLKQMEVNYPRMDDVAAAGNFLGNRGGSTSFSDIIEIEEKNGKNVDLLKRGLCVVPMSAFIDYFR</sequence>
<evidence type="ECO:0000256" key="1">
    <source>
        <dbReference type="SAM" id="MobiDB-lite"/>
    </source>
</evidence>
<dbReference type="InterPro" id="IPR039280">
    <property type="entry name" value="VUP"/>
</dbReference>